<dbReference type="RefSeq" id="WP_144229281.1">
    <property type="nucleotide sequence ID" value="NZ_CBCRVV010000019.1"/>
</dbReference>
<feature type="chain" id="PRO_5021698339" description="Dicarboxylate transport domain-containing protein" evidence="1">
    <location>
        <begin position="21"/>
        <end position="400"/>
    </location>
</feature>
<feature type="signal peptide" evidence="1">
    <location>
        <begin position="1"/>
        <end position="20"/>
    </location>
</feature>
<dbReference type="EMBL" id="VMBG01000001">
    <property type="protein sequence ID" value="TSJ78939.1"/>
    <property type="molecule type" value="Genomic_DNA"/>
</dbReference>
<comment type="caution">
    <text evidence="2">The sequence shown here is derived from an EMBL/GenBank/DDBJ whole genome shotgun (WGS) entry which is preliminary data.</text>
</comment>
<reference evidence="2 3" key="1">
    <citation type="submission" date="2019-07" db="EMBL/GenBank/DDBJ databases">
        <title>Description of 53C-WASEF.</title>
        <authorList>
            <person name="Pitt A."/>
            <person name="Hahn M.W."/>
        </authorList>
    </citation>
    <scope>NUCLEOTIDE SEQUENCE [LARGE SCALE GENOMIC DNA]</scope>
    <source>
        <strain evidence="2 3">53C-WASEF</strain>
    </source>
</reference>
<evidence type="ECO:0000313" key="2">
    <source>
        <dbReference type="EMBL" id="TSJ78939.1"/>
    </source>
</evidence>
<keyword evidence="1" id="KW-0732">Signal</keyword>
<dbReference type="AlphaFoldDB" id="A0A556QQP0"/>
<gene>
    <name evidence="2" type="ORF">FPL22_06455</name>
</gene>
<dbReference type="OrthoDB" id="193218at2"/>
<organism evidence="2 3">
    <name type="scientific">Rariglobus hedericola</name>
    <dbReference type="NCBI Taxonomy" id="2597822"/>
    <lineage>
        <taxon>Bacteria</taxon>
        <taxon>Pseudomonadati</taxon>
        <taxon>Verrucomicrobiota</taxon>
        <taxon>Opitutia</taxon>
        <taxon>Opitutales</taxon>
        <taxon>Opitutaceae</taxon>
        <taxon>Rariglobus</taxon>
    </lineage>
</organism>
<accession>A0A556QQP0</accession>
<evidence type="ECO:0000256" key="1">
    <source>
        <dbReference type="SAM" id="SignalP"/>
    </source>
</evidence>
<sequence>MRVAAAFVFVVLSWFAGATAVQGAGLVEMAPWLTRFTGGLKGVYTPVEGRALAWSLTWSGDDGAVRSGEIKVAGPDMMLRVALKFHAADNRLVWRVTEGRVDLAAWLPALAARPELAALDGTTVTGALEITGEGDLIGSVPTGTLSIDWREGTARNDTQGWSLAGVTLHAGGEVAALAKGNVPLELKVGTISTARFGARALRMSAMLIDFTRADVAAAEVEIAGGKVITQPFGVELKEPRLAVDISMIKVGLQDIAALVPDFLADGRGRVNGAVRLNWSQRDGVSVGLGHISIDPEERAEVRFRPNPGLLTGSLPPAILKYYPGLTNVEMGQASLLAERFDVRFSPEGDAEGRTATVNIAGGPVDTSLKAPLVLTINVRGPLAPLLKFGSTPGLGLSGAK</sequence>
<proteinExistence type="predicted"/>
<keyword evidence="3" id="KW-1185">Reference proteome</keyword>
<evidence type="ECO:0008006" key="4">
    <source>
        <dbReference type="Google" id="ProtNLM"/>
    </source>
</evidence>
<dbReference type="Proteomes" id="UP000315648">
    <property type="component" value="Unassembled WGS sequence"/>
</dbReference>
<name>A0A556QQP0_9BACT</name>
<evidence type="ECO:0000313" key="3">
    <source>
        <dbReference type="Proteomes" id="UP000315648"/>
    </source>
</evidence>
<protein>
    <recommendedName>
        <fullName evidence="4">Dicarboxylate transport domain-containing protein</fullName>
    </recommendedName>
</protein>